<dbReference type="InterPro" id="IPR051554">
    <property type="entry name" value="Acetyltransferase_Eis"/>
</dbReference>
<sequence>MTDLAGQHGLTFRQDYFGDPLAWKGLVDLLQDTFSIDVGVQDQFGGPDPSSMPFGYFDADGRCVANFSAFSMPMMINGRAIKAAGYQSGAVRPEWRERGLYRDLMQRAFDRTSAEGYELDLLLTDKPALYERYGFRTLPQHVFIAQAPKPQKSDWTARQLSLEAPDDLRLIKTLLQGRQPVSARFAVIRQMEMFLLNACFNPAIRLTAIGDEAVIAWTFDGATFWLLDVAGTAIPSLSTILPALDIEPDRIEICFCPDRLDCEVSLEPYEGYTMLMVRGKAADDIVGPIMLSPMAEF</sequence>
<protein>
    <submittedName>
        <fullName evidence="1">Acetyltransferase (GNAT) domain-containing protein</fullName>
    </submittedName>
</protein>
<keyword evidence="1" id="KW-0808">Transferase</keyword>
<dbReference type="GO" id="GO:0030649">
    <property type="term" value="P:aminoglycoside antibiotic catabolic process"/>
    <property type="evidence" value="ECO:0007669"/>
    <property type="project" value="TreeGrafter"/>
</dbReference>
<evidence type="ECO:0000313" key="2">
    <source>
        <dbReference type="Proteomes" id="UP000199205"/>
    </source>
</evidence>
<dbReference type="RefSeq" id="WP_092574456.1">
    <property type="nucleotide sequence ID" value="NZ_FMAF01000008.1"/>
</dbReference>
<dbReference type="SUPFAM" id="SSF55729">
    <property type="entry name" value="Acyl-CoA N-acyltransferases (Nat)"/>
    <property type="match status" value="1"/>
</dbReference>
<name>A0A1C3W5C9_9HYPH</name>
<organism evidence="1 2">
    <name type="scientific">Rhizobium lusitanum</name>
    <dbReference type="NCBI Taxonomy" id="293958"/>
    <lineage>
        <taxon>Bacteria</taxon>
        <taxon>Pseudomonadati</taxon>
        <taxon>Pseudomonadota</taxon>
        <taxon>Alphaproteobacteria</taxon>
        <taxon>Hyphomicrobiales</taxon>
        <taxon>Rhizobiaceae</taxon>
        <taxon>Rhizobium/Agrobacterium group</taxon>
        <taxon>Rhizobium</taxon>
    </lineage>
</organism>
<dbReference type="PANTHER" id="PTHR37817:SF1">
    <property type="entry name" value="N-ACETYLTRANSFERASE EIS"/>
    <property type="match status" value="1"/>
</dbReference>
<evidence type="ECO:0000313" key="1">
    <source>
        <dbReference type="EMBL" id="SCB35071.1"/>
    </source>
</evidence>
<dbReference type="InterPro" id="IPR016181">
    <property type="entry name" value="Acyl_CoA_acyltransferase"/>
</dbReference>
<gene>
    <name evidence="1" type="ORF">GA0061101_108183</name>
</gene>
<dbReference type="Gene3D" id="3.40.630.30">
    <property type="match status" value="1"/>
</dbReference>
<dbReference type="GO" id="GO:0034069">
    <property type="term" value="F:aminoglycoside N-acetyltransferase activity"/>
    <property type="evidence" value="ECO:0007669"/>
    <property type="project" value="TreeGrafter"/>
</dbReference>
<dbReference type="Proteomes" id="UP000199205">
    <property type="component" value="Unassembled WGS sequence"/>
</dbReference>
<accession>A0A1C3W5C9</accession>
<dbReference type="AlphaFoldDB" id="A0A1C3W5C9"/>
<dbReference type="Pfam" id="PF13527">
    <property type="entry name" value="Acetyltransf_9"/>
    <property type="match status" value="1"/>
</dbReference>
<dbReference type="PANTHER" id="PTHR37817">
    <property type="entry name" value="N-ACETYLTRANSFERASE EIS"/>
    <property type="match status" value="1"/>
</dbReference>
<dbReference type="OrthoDB" id="8287577at2"/>
<dbReference type="EMBL" id="FMAF01000008">
    <property type="protein sequence ID" value="SCB35071.1"/>
    <property type="molecule type" value="Genomic_DNA"/>
</dbReference>
<reference evidence="1 2" key="1">
    <citation type="submission" date="2016-08" db="EMBL/GenBank/DDBJ databases">
        <authorList>
            <person name="Seilhamer J.J."/>
        </authorList>
    </citation>
    <scope>NUCLEOTIDE SEQUENCE [LARGE SCALE GENOMIC DNA]</scope>
    <source>
        <strain evidence="1 2">P1-7</strain>
    </source>
</reference>
<proteinExistence type="predicted"/>